<comment type="caution">
    <text evidence="3">The sequence shown here is derived from an EMBL/GenBank/DDBJ whole genome shotgun (WGS) entry which is preliminary data.</text>
</comment>
<name>A0A064CEB5_9MYCO</name>
<feature type="compositionally biased region" description="Pro residues" evidence="1">
    <location>
        <begin position="33"/>
        <end position="42"/>
    </location>
</feature>
<dbReference type="STRING" id="1440774.Y900_027785"/>
<reference evidence="3" key="1">
    <citation type="submission" date="2014-05" db="EMBL/GenBank/DDBJ databases">
        <title>Genome sequence of Mycobacterium aromaticivorans strain JS19b1T (= DSM 45407T).</title>
        <authorList>
            <person name="Kwak Y."/>
            <person name="Park G.-S."/>
            <person name="Li Q.X."/>
            <person name="Lee S.-E."/>
            <person name="Shin J.-H."/>
        </authorList>
    </citation>
    <scope>NUCLEOTIDE SEQUENCE [LARGE SCALE GENOMIC DNA]</scope>
    <source>
        <strain evidence="3">JS19b1</strain>
    </source>
</reference>
<dbReference type="eggNOG" id="ENOG5030D8X">
    <property type="taxonomic scope" value="Bacteria"/>
</dbReference>
<accession>A0A064CEB5</accession>
<evidence type="ECO:0000256" key="2">
    <source>
        <dbReference type="SAM" id="SignalP"/>
    </source>
</evidence>
<organism evidence="3 4">
    <name type="scientific">Mycolicibacterium aromaticivorans JS19b1 = JCM 16368</name>
    <dbReference type="NCBI Taxonomy" id="1440774"/>
    <lineage>
        <taxon>Bacteria</taxon>
        <taxon>Bacillati</taxon>
        <taxon>Actinomycetota</taxon>
        <taxon>Actinomycetes</taxon>
        <taxon>Mycobacteriales</taxon>
        <taxon>Mycobacteriaceae</taxon>
        <taxon>Mycolicibacterium</taxon>
    </lineage>
</organism>
<dbReference type="Proteomes" id="UP000022835">
    <property type="component" value="Unassembled WGS sequence"/>
</dbReference>
<proteinExistence type="predicted"/>
<dbReference type="AlphaFoldDB" id="A0A064CEB5"/>
<feature type="chain" id="PRO_5039603674" evidence="2">
    <location>
        <begin position="32"/>
        <end position="78"/>
    </location>
</feature>
<evidence type="ECO:0000313" key="3">
    <source>
        <dbReference type="EMBL" id="KDE97092.1"/>
    </source>
</evidence>
<dbReference type="RefSeq" id="WP_036348329.1">
    <property type="nucleotide sequence ID" value="NZ_JALN02000002.1"/>
</dbReference>
<sequence length="78" mass="7686">MRRTTQRLLAGIGTMLAAATLGGVSAALAQAAPTPPPTPPPTSQQCDAPKPGDTPDQPGAPDKDNIQGGDQGGPDAPC</sequence>
<feature type="signal peptide" evidence="2">
    <location>
        <begin position="1"/>
        <end position="31"/>
    </location>
</feature>
<feature type="region of interest" description="Disordered" evidence="1">
    <location>
        <begin position="28"/>
        <end position="78"/>
    </location>
</feature>
<protein>
    <submittedName>
        <fullName evidence="3">Uncharacterized protein</fullName>
    </submittedName>
</protein>
<evidence type="ECO:0000256" key="1">
    <source>
        <dbReference type="SAM" id="MobiDB-lite"/>
    </source>
</evidence>
<dbReference type="OrthoDB" id="4643705at2"/>
<keyword evidence="4" id="KW-1185">Reference proteome</keyword>
<dbReference type="EMBL" id="JALN02000002">
    <property type="protein sequence ID" value="KDE97092.1"/>
    <property type="molecule type" value="Genomic_DNA"/>
</dbReference>
<keyword evidence="2" id="KW-0732">Signal</keyword>
<evidence type="ECO:0000313" key="4">
    <source>
        <dbReference type="Proteomes" id="UP000022835"/>
    </source>
</evidence>
<gene>
    <name evidence="3" type="ORF">Y900_027785</name>
</gene>